<evidence type="ECO:0000313" key="3">
    <source>
        <dbReference type="Proteomes" id="UP001595886"/>
    </source>
</evidence>
<keyword evidence="1" id="KW-1133">Transmembrane helix</keyword>
<feature type="transmembrane region" description="Helical" evidence="1">
    <location>
        <begin position="6"/>
        <end position="24"/>
    </location>
</feature>
<organism evidence="2 3">
    <name type="scientific">Dokdonella ginsengisoli</name>
    <dbReference type="NCBI Taxonomy" id="363846"/>
    <lineage>
        <taxon>Bacteria</taxon>
        <taxon>Pseudomonadati</taxon>
        <taxon>Pseudomonadota</taxon>
        <taxon>Gammaproteobacteria</taxon>
        <taxon>Lysobacterales</taxon>
        <taxon>Rhodanobacteraceae</taxon>
        <taxon>Dokdonella</taxon>
    </lineage>
</organism>
<keyword evidence="1" id="KW-0812">Transmembrane</keyword>
<accession>A0ABV9R344</accession>
<dbReference type="Proteomes" id="UP001595886">
    <property type="component" value="Unassembled WGS sequence"/>
</dbReference>
<name>A0ABV9R344_9GAMM</name>
<protein>
    <submittedName>
        <fullName evidence="2">Uncharacterized protein</fullName>
    </submittedName>
</protein>
<keyword evidence="3" id="KW-1185">Reference proteome</keyword>
<reference evidence="3" key="1">
    <citation type="journal article" date="2019" name="Int. J. Syst. Evol. Microbiol.">
        <title>The Global Catalogue of Microorganisms (GCM) 10K type strain sequencing project: providing services to taxonomists for standard genome sequencing and annotation.</title>
        <authorList>
            <consortium name="The Broad Institute Genomics Platform"/>
            <consortium name="The Broad Institute Genome Sequencing Center for Infectious Disease"/>
            <person name="Wu L."/>
            <person name="Ma J."/>
        </authorList>
    </citation>
    <scope>NUCLEOTIDE SEQUENCE [LARGE SCALE GENOMIC DNA]</scope>
    <source>
        <strain evidence="3">CCUG 30340</strain>
    </source>
</reference>
<keyword evidence="1" id="KW-0472">Membrane</keyword>
<dbReference type="RefSeq" id="WP_380022510.1">
    <property type="nucleotide sequence ID" value="NZ_JBHSHD010000016.1"/>
</dbReference>
<evidence type="ECO:0000313" key="2">
    <source>
        <dbReference type="EMBL" id="MFC4822229.1"/>
    </source>
</evidence>
<feature type="transmembrane region" description="Helical" evidence="1">
    <location>
        <begin position="106"/>
        <end position="125"/>
    </location>
</feature>
<dbReference type="EMBL" id="JBHSHD010000016">
    <property type="protein sequence ID" value="MFC4822229.1"/>
    <property type="molecule type" value="Genomic_DNA"/>
</dbReference>
<gene>
    <name evidence="2" type="ORF">ACFO6Q_18020</name>
</gene>
<evidence type="ECO:0000256" key="1">
    <source>
        <dbReference type="SAM" id="Phobius"/>
    </source>
</evidence>
<sequence length="138" mass="15525">MTGWNRLVIVRCLCWGAIVGYLALDQWQRVPTAERMRTEAIRKLCSEDVATLPLNTLEMLGQPYPDMPMSDSVRALKEHGGNCYFAKTKDWAAMEASMRWGLAAKWLAIFLFPSTLLWLAIRWIAQGFAASGQTGRAS</sequence>
<proteinExistence type="predicted"/>
<comment type="caution">
    <text evidence="2">The sequence shown here is derived from an EMBL/GenBank/DDBJ whole genome shotgun (WGS) entry which is preliminary data.</text>
</comment>